<evidence type="ECO:0000313" key="4">
    <source>
        <dbReference type="Proteomes" id="UP000823405"/>
    </source>
</evidence>
<name>A0A9P6R2T3_9FUNG</name>
<feature type="chain" id="PRO_5040404872" evidence="2">
    <location>
        <begin position="36"/>
        <end position="319"/>
    </location>
</feature>
<dbReference type="AlphaFoldDB" id="A0A9P6R2T3"/>
<accession>A0A9P6R2T3</accession>
<evidence type="ECO:0000256" key="1">
    <source>
        <dbReference type="SAM" id="MobiDB-lite"/>
    </source>
</evidence>
<feature type="region of interest" description="Disordered" evidence="1">
    <location>
        <begin position="141"/>
        <end position="176"/>
    </location>
</feature>
<dbReference type="EMBL" id="JAAAIN010000908">
    <property type="protein sequence ID" value="KAG0309911.1"/>
    <property type="molecule type" value="Genomic_DNA"/>
</dbReference>
<gene>
    <name evidence="3" type="ORF">BGZ97_012932</name>
</gene>
<protein>
    <submittedName>
        <fullName evidence="3">Uncharacterized protein</fullName>
    </submittedName>
</protein>
<dbReference type="Proteomes" id="UP000823405">
    <property type="component" value="Unassembled WGS sequence"/>
</dbReference>
<comment type="caution">
    <text evidence="3">The sequence shown here is derived from an EMBL/GenBank/DDBJ whole genome shotgun (WGS) entry which is preliminary data.</text>
</comment>
<evidence type="ECO:0000313" key="3">
    <source>
        <dbReference type="EMBL" id="KAG0309911.1"/>
    </source>
</evidence>
<feature type="compositionally biased region" description="Low complexity" evidence="1">
    <location>
        <begin position="37"/>
        <end position="63"/>
    </location>
</feature>
<keyword evidence="2" id="KW-0732">Signal</keyword>
<keyword evidence="4" id="KW-1185">Reference proteome</keyword>
<feature type="region of interest" description="Disordered" evidence="1">
    <location>
        <begin position="35"/>
        <end position="63"/>
    </location>
</feature>
<evidence type="ECO:0000256" key="2">
    <source>
        <dbReference type="SAM" id="SignalP"/>
    </source>
</evidence>
<dbReference type="OrthoDB" id="2449715at2759"/>
<proteinExistence type="predicted"/>
<reference evidence="3" key="1">
    <citation type="journal article" date="2020" name="Fungal Divers.">
        <title>Resolving the Mortierellaceae phylogeny through synthesis of multi-gene phylogenetics and phylogenomics.</title>
        <authorList>
            <person name="Vandepol N."/>
            <person name="Liber J."/>
            <person name="Desiro A."/>
            <person name="Na H."/>
            <person name="Kennedy M."/>
            <person name="Barry K."/>
            <person name="Grigoriev I.V."/>
            <person name="Miller A.N."/>
            <person name="O'Donnell K."/>
            <person name="Stajich J.E."/>
            <person name="Bonito G."/>
        </authorList>
    </citation>
    <scope>NUCLEOTIDE SEQUENCE</scope>
    <source>
        <strain evidence="3">NVP60</strain>
    </source>
</reference>
<organism evidence="3 4">
    <name type="scientific">Linnemannia gamsii</name>
    <dbReference type="NCBI Taxonomy" id="64522"/>
    <lineage>
        <taxon>Eukaryota</taxon>
        <taxon>Fungi</taxon>
        <taxon>Fungi incertae sedis</taxon>
        <taxon>Mucoromycota</taxon>
        <taxon>Mortierellomycotina</taxon>
        <taxon>Mortierellomycetes</taxon>
        <taxon>Mortierellales</taxon>
        <taxon>Mortierellaceae</taxon>
        <taxon>Linnemannia</taxon>
    </lineage>
</organism>
<feature type="compositionally biased region" description="Basic and acidic residues" evidence="1">
    <location>
        <begin position="144"/>
        <end position="154"/>
    </location>
</feature>
<sequence length="319" mass="35325">MARTNPPPALSIKTLFTPSTFVCLLALSTCTPTSALPISTPHSSSTTTTASSIPSDSKDSANNNAINARSIEPTDADSSSSSSTPFHTVSRPITIHVDLTLAGSSSDSASPYERLIRHTEQQEQLFRDRETEALARLAQEQDELEKAEQDRDQQLDNEEEEQLAQDPETVRKRQEESMGLWMTEAELDAASISSNNKVAAVVPAVASAIQEEVMEPQEAIAVAELEEGVKSNNAAAAFDLYADDFKEVQASSSAVVVKVGRRQNLRRLTPEYTEEEMLQWPIVNLAQFEDRQDEVQDEYEEEHLIMELRRKVFLPSTLK</sequence>
<feature type="signal peptide" evidence="2">
    <location>
        <begin position="1"/>
        <end position="35"/>
    </location>
</feature>